<dbReference type="AlphaFoldDB" id="A0A0N7MLW6"/>
<accession>A0A0N7MLW6</accession>
<evidence type="ECO:0000313" key="3">
    <source>
        <dbReference type="EMBL" id="CUS23436.1"/>
    </source>
</evidence>
<evidence type="ECO:0000256" key="1">
    <source>
        <dbReference type="ARBA" id="ARBA00022801"/>
    </source>
</evidence>
<dbReference type="Pfam" id="PF07859">
    <property type="entry name" value="Abhydrolase_3"/>
    <property type="match status" value="1"/>
</dbReference>
<keyword evidence="4" id="KW-1185">Reference proteome</keyword>
<dbReference type="Gene3D" id="3.40.50.1820">
    <property type="entry name" value="alpha/beta hydrolase"/>
    <property type="match status" value="1"/>
</dbReference>
<keyword evidence="1" id="KW-0378">Hydrolase</keyword>
<dbReference type="SUPFAM" id="SSF53474">
    <property type="entry name" value="alpha/beta-Hydrolases"/>
    <property type="match status" value="1"/>
</dbReference>
<protein>
    <submittedName>
        <fullName evidence="3">LAQU0S10e00342g1_1</fullName>
    </submittedName>
</protein>
<feature type="domain" description="Alpha/beta hydrolase fold-3" evidence="2">
    <location>
        <begin position="23"/>
        <end position="112"/>
    </location>
</feature>
<name>A0A0N7MLW6_9SACH</name>
<dbReference type="Proteomes" id="UP000236544">
    <property type="component" value="Unassembled WGS sequence"/>
</dbReference>
<dbReference type="GO" id="GO:0016787">
    <property type="term" value="F:hydrolase activity"/>
    <property type="evidence" value="ECO:0007669"/>
    <property type="project" value="UniProtKB-KW"/>
</dbReference>
<sequence length="249" mass="28667">MAKYEQTVTFHRSNRASSVHRAIVFIHGGAWIDKNNTPHDFDELSQCLLDLADGNPSFSIYAIEYRLSPTVKHPAHICDVIENLVKLVEQEGIEELNLMGHSVGATLIWQVLSGIPSLANVKSFATPDKQKLIRKLLKRCYLVDGIYSLSELLEEYPSYDYFVSQAFKQIEDYDDPKHSQVTIPLNADIYVIYSYRDELLSPRQSNYLCSALQKLNKPFQSYWDDFGEHNEVYSNARVAQYILHTMQMH</sequence>
<evidence type="ECO:0000313" key="4">
    <source>
        <dbReference type="Proteomes" id="UP000236544"/>
    </source>
</evidence>
<evidence type="ECO:0000259" key="2">
    <source>
        <dbReference type="Pfam" id="PF07859"/>
    </source>
</evidence>
<proteinExistence type="predicted"/>
<dbReference type="InterPro" id="IPR013094">
    <property type="entry name" value="AB_hydrolase_3"/>
</dbReference>
<reference evidence="4" key="1">
    <citation type="submission" date="2015-10" db="EMBL/GenBank/DDBJ databases">
        <authorList>
            <person name="Devillers H."/>
        </authorList>
    </citation>
    <scope>NUCLEOTIDE SEQUENCE [LARGE SCALE GENOMIC DNA]</scope>
</reference>
<dbReference type="OrthoDB" id="420264at2759"/>
<dbReference type="InterPro" id="IPR029058">
    <property type="entry name" value="AB_hydrolase_fold"/>
</dbReference>
<dbReference type="EMBL" id="LN890547">
    <property type="protein sequence ID" value="CUS23436.1"/>
    <property type="molecule type" value="Genomic_DNA"/>
</dbReference>
<dbReference type="InterPro" id="IPR050300">
    <property type="entry name" value="GDXG_lipolytic_enzyme"/>
</dbReference>
<dbReference type="PANTHER" id="PTHR48081">
    <property type="entry name" value="AB HYDROLASE SUPERFAMILY PROTEIN C4A8.06C"/>
    <property type="match status" value="1"/>
</dbReference>
<organism evidence="3 4">
    <name type="scientific">Lachancea quebecensis</name>
    <dbReference type="NCBI Taxonomy" id="1654605"/>
    <lineage>
        <taxon>Eukaryota</taxon>
        <taxon>Fungi</taxon>
        <taxon>Dikarya</taxon>
        <taxon>Ascomycota</taxon>
        <taxon>Saccharomycotina</taxon>
        <taxon>Saccharomycetes</taxon>
        <taxon>Saccharomycetales</taxon>
        <taxon>Saccharomycetaceae</taxon>
        <taxon>Lachancea</taxon>
    </lineage>
</organism>
<dbReference type="PANTHER" id="PTHR48081:SF33">
    <property type="entry name" value="KYNURENINE FORMAMIDASE"/>
    <property type="match status" value="1"/>
</dbReference>
<gene>
    <name evidence="3" type="ORF">LAQU0_S10e00342g</name>
</gene>